<evidence type="ECO:0000256" key="1">
    <source>
        <dbReference type="SAM" id="MobiDB-lite"/>
    </source>
</evidence>
<evidence type="ECO:0000313" key="3">
    <source>
        <dbReference type="Proteomes" id="UP000319908"/>
    </source>
</evidence>
<comment type="caution">
    <text evidence="2">The sequence shown here is derived from an EMBL/GenBank/DDBJ whole genome shotgun (WGS) entry which is preliminary data.</text>
</comment>
<dbReference type="RefSeq" id="WP_146405054.1">
    <property type="nucleotide sequence ID" value="NZ_SJPU01000001.1"/>
</dbReference>
<accession>A0A5C6C206</accession>
<name>A0A5C6C206_9BACT</name>
<proteinExistence type="predicted"/>
<keyword evidence="3" id="KW-1185">Reference proteome</keyword>
<gene>
    <name evidence="2" type="ORF">Poly21_01800</name>
</gene>
<dbReference type="AlphaFoldDB" id="A0A5C6C206"/>
<dbReference type="EMBL" id="SJPU01000001">
    <property type="protein sequence ID" value="TWU18027.1"/>
    <property type="molecule type" value="Genomic_DNA"/>
</dbReference>
<feature type="region of interest" description="Disordered" evidence="1">
    <location>
        <begin position="87"/>
        <end position="112"/>
    </location>
</feature>
<reference evidence="2 3" key="1">
    <citation type="journal article" date="2020" name="Antonie Van Leeuwenhoek">
        <title>Rhodopirellula heiligendammensis sp. nov., Rhodopirellula pilleata sp. nov., and Rhodopirellula solitaria sp. nov. isolated from natural or artificial marine surfaces in Northern Germany and California, USA, and emended description of the genus Rhodopirellula.</title>
        <authorList>
            <person name="Kallscheuer N."/>
            <person name="Wiegand S."/>
            <person name="Jogler M."/>
            <person name="Boedeker C."/>
            <person name="Peeters S.H."/>
            <person name="Rast P."/>
            <person name="Heuer A."/>
            <person name="Jetten M.S.M."/>
            <person name="Rohde M."/>
            <person name="Jogler C."/>
        </authorList>
    </citation>
    <scope>NUCLEOTIDE SEQUENCE [LARGE SCALE GENOMIC DNA]</scope>
    <source>
        <strain evidence="2 3">Poly21</strain>
    </source>
</reference>
<dbReference type="Proteomes" id="UP000319908">
    <property type="component" value="Unassembled WGS sequence"/>
</dbReference>
<organism evidence="2 3">
    <name type="scientific">Allorhodopirellula heiligendammensis</name>
    <dbReference type="NCBI Taxonomy" id="2714739"/>
    <lineage>
        <taxon>Bacteria</taxon>
        <taxon>Pseudomonadati</taxon>
        <taxon>Planctomycetota</taxon>
        <taxon>Planctomycetia</taxon>
        <taxon>Pirellulales</taxon>
        <taxon>Pirellulaceae</taxon>
        <taxon>Allorhodopirellula</taxon>
    </lineage>
</organism>
<dbReference type="OrthoDB" id="9898042at2"/>
<protein>
    <submittedName>
        <fullName evidence="2">Uncharacterized protein</fullName>
    </submittedName>
</protein>
<evidence type="ECO:0000313" key="2">
    <source>
        <dbReference type="EMBL" id="TWU18027.1"/>
    </source>
</evidence>
<feature type="compositionally biased region" description="Low complexity" evidence="1">
    <location>
        <begin position="91"/>
        <end position="104"/>
    </location>
</feature>
<sequence length="112" mass="12642">MEQPKPKTTGCKVCGNEPDDMRRGLCQKHYRRYMAKLKTLEPAEAEAFEAKCIADGWLEESRQGQKSTKDFDPFDDLVAEVQAEFEEQLGPKAEAAKQAKAPAKTPRKRKAN</sequence>